<feature type="transmembrane region" description="Helical" evidence="5">
    <location>
        <begin position="282"/>
        <end position="302"/>
    </location>
</feature>
<keyword evidence="4 5" id="KW-0472">Membrane</keyword>
<feature type="transmembrane region" description="Helical" evidence="5">
    <location>
        <begin position="176"/>
        <end position="197"/>
    </location>
</feature>
<evidence type="ECO:0000256" key="4">
    <source>
        <dbReference type="ARBA" id="ARBA00023136"/>
    </source>
</evidence>
<evidence type="ECO:0000256" key="3">
    <source>
        <dbReference type="ARBA" id="ARBA00022989"/>
    </source>
</evidence>
<proteinExistence type="predicted"/>
<reference evidence="6 7" key="1">
    <citation type="submission" date="2017-06" db="EMBL/GenBank/DDBJ databases">
        <title>Genome sequencing of cyanobaciteial culture collection at National Institute for Environmental Studies (NIES).</title>
        <authorList>
            <person name="Hirose Y."/>
            <person name="Shimura Y."/>
            <person name="Fujisawa T."/>
            <person name="Nakamura Y."/>
            <person name="Kawachi M."/>
        </authorList>
    </citation>
    <scope>NUCLEOTIDE SEQUENCE [LARGE SCALE GENOMIC DNA]</scope>
    <source>
        <strain evidence="6 7">NIES-2135</strain>
    </source>
</reference>
<dbReference type="InterPro" id="IPR050598">
    <property type="entry name" value="AminoAcid_Transporter"/>
</dbReference>
<gene>
    <name evidence="6" type="ORF">NIES2135_11840</name>
</gene>
<name>A0A1Z4JD29_LEPBY</name>
<keyword evidence="2 5" id="KW-0812">Transmembrane</keyword>
<feature type="transmembrane region" description="Helical" evidence="5">
    <location>
        <begin position="102"/>
        <end position="124"/>
    </location>
</feature>
<feature type="transmembrane region" description="Helical" evidence="5">
    <location>
        <begin position="27"/>
        <end position="49"/>
    </location>
</feature>
<organism evidence="6 7">
    <name type="scientific">Leptolyngbya boryana NIES-2135</name>
    <dbReference type="NCBI Taxonomy" id="1973484"/>
    <lineage>
        <taxon>Bacteria</taxon>
        <taxon>Bacillati</taxon>
        <taxon>Cyanobacteriota</taxon>
        <taxon>Cyanophyceae</taxon>
        <taxon>Leptolyngbyales</taxon>
        <taxon>Leptolyngbyaceae</taxon>
        <taxon>Leptolyngbya group</taxon>
        <taxon>Leptolyngbya</taxon>
    </lineage>
</organism>
<evidence type="ECO:0000313" key="6">
    <source>
        <dbReference type="EMBL" id="BAY54367.1"/>
    </source>
</evidence>
<dbReference type="GO" id="GO:0016020">
    <property type="term" value="C:membrane"/>
    <property type="evidence" value="ECO:0007669"/>
    <property type="project" value="UniProtKB-SubCell"/>
</dbReference>
<protein>
    <submittedName>
        <fullName evidence="6">Amino acid permease-associated region</fullName>
    </submittedName>
</protein>
<dbReference type="PANTHER" id="PTHR11785">
    <property type="entry name" value="AMINO ACID TRANSPORTER"/>
    <property type="match status" value="1"/>
</dbReference>
<evidence type="ECO:0000256" key="5">
    <source>
        <dbReference type="SAM" id="Phobius"/>
    </source>
</evidence>
<dbReference type="AlphaFoldDB" id="A0A1Z4JD29"/>
<dbReference type="Proteomes" id="UP000217895">
    <property type="component" value="Chromosome"/>
</dbReference>
<keyword evidence="3 5" id="KW-1133">Transmembrane helix</keyword>
<dbReference type="Pfam" id="PF13520">
    <property type="entry name" value="AA_permease_2"/>
    <property type="match status" value="1"/>
</dbReference>
<accession>A0A1Z4JD29</accession>
<feature type="transmembrane region" description="Helical" evidence="5">
    <location>
        <begin position="400"/>
        <end position="419"/>
    </location>
</feature>
<evidence type="ECO:0000256" key="2">
    <source>
        <dbReference type="ARBA" id="ARBA00022692"/>
    </source>
</evidence>
<feature type="transmembrane region" description="Helical" evidence="5">
    <location>
        <begin position="144"/>
        <end position="164"/>
    </location>
</feature>
<feature type="transmembrane region" description="Helical" evidence="5">
    <location>
        <begin position="370"/>
        <end position="388"/>
    </location>
</feature>
<evidence type="ECO:0000313" key="7">
    <source>
        <dbReference type="Proteomes" id="UP000217895"/>
    </source>
</evidence>
<feature type="transmembrane region" description="Helical" evidence="5">
    <location>
        <begin position="241"/>
        <end position="262"/>
    </location>
</feature>
<feature type="transmembrane region" description="Helical" evidence="5">
    <location>
        <begin position="340"/>
        <end position="358"/>
    </location>
</feature>
<feature type="transmembrane region" description="Helical" evidence="5">
    <location>
        <begin position="203"/>
        <end position="220"/>
    </location>
</feature>
<comment type="subcellular location">
    <subcellularLocation>
        <location evidence="1">Membrane</location>
        <topology evidence="1">Multi-pass membrane protein</topology>
    </subcellularLocation>
</comment>
<dbReference type="PANTHER" id="PTHR11785:SF512">
    <property type="entry name" value="SOBREMESA, ISOFORM B"/>
    <property type="match status" value="1"/>
</dbReference>
<dbReference type="GO" id="GO:0015179">
    <property type="term" value="F:L-amino acid transmembrane transporter activity"/>
    <property type="evidence" value="ECO:0007669"/>
    <property type="project" value="TreeGrafter"/>
</dbReference>
<feature type="transmembrane region" description="Helical" evidence="5">
    <location>
        <begin position="425"/>
        <end position="444"/>
    </location>
</feature>
<evidence type="ECO:0000256" key="1">
    <source>
        <dbReference type="ARBA" id="ARBA00004141"/>
    </source>
</evidence>
<dbReference type="Gene3D" id="1.20.1740.10">
    <property type="entry name" value="Amino acid/polyamine transporter I"/>
    <property type="match status" value="1"/>
</dbReference>
<dbReference type="EMBL" id="AP018203">
    <property type="protein sequence ID" value="BAY54367.1"/>
    <property type="molecule type" value="Genomic_DNA"/>
</dbReference>
<dbReference type="PIRSF" id="PIRSF006060">
    <property type="entry name" value="AA_transporter"/>
    <property type="match status" value="1"/>
</dbReference>
<feature type="transmembrane region" description="Helical" evidence="5">
    <location>
        <begin position="61"/>
        <end position="81"/>
    </location>
</feature>
<dbReference type="InterPro" id="IPR002293">
    <property type="entry name" value="AA/rel_permease1"/>
</dbReference>
<sequence length="450" mass="47698">MGLPNSSGSIASTTQVESARPKTTLNLFDAIALIVGIVIGAGIFETPALVAANTGTNSAALLAWIAGGVVSLIGALCYAELATNYPHVGGNYYYLQRAYGNAIAFLFAWARMTIVQTGSIALLAFVFGDYASEIFSLGNFSTPIYAAGAIVLFTVINLAGLRLGKGVQNALSAAKVVGLILVVIIGLFTSPTAAPVVTESKSSLSWGLAMILVLLSYGGWNEAAYISAEIQNPRRNIVRSLLWSIGIITAIYVAINAAYLHGLGISAMANSPAVAAELMRRAFGQPGVVFISVLVAISALGAMNATIFTGARTNYALGQDFSVFRALGTWRSQQNTPTTALLVQGAISLFLIGLGVLTRKGFEAMVDYTAPVFWFFFLLVGISVFILRSQEPLQENGFRVPFYPITPILFCLICGYLLYSSLVYVKTGAIAGVVVLALGIPVLYRQNQLR</sequence>
<keyword evidence="7" id="KW-1185">Reference proteome</keyword>